<dbReference type="Proteomes" id="UP000198847">
    <property type="component" value="Unassembled WGS sequence"/>
</dbReference>
<dbReference type="GO" id="GO:0016301">
    <property type="term" value="F:kinase activity"/>
    <property type="evidence" value="ECO:0007669"/>
    <property type="project" value="UniProtKB-KW"/>
</dbReference>
<dbReference type="GO" id="GO:0005737">
    <property type="term" value="C:cytoplasm"/>
    <property type="evidence" value="ECO:0007669"/>
    <property type="project" value="UniProtKB-SubCell"/>
</dbReference>
<name>A0A1H8WDY6_9FIRM</name>
<reference evidence="9 10" key="1">
    <citation type="submission" date="2016-10" db="EMBL/GenBank/DDBJ databases">
        <authorList>
            <person name="de Groot N.N."/>
        </authorList>
    </citation>
    <scope>NUCLEOTIDE SEQUENCE [LARGE SCALE GENOMIC DNA]</scope>
    <source>
        <strain evidence="9 10">DSM 13305</strain>
    </source>
</reference>
<evidence type="ECO:0000313" key="10">
    <source>
        <dbReference type="Proteomes" id="UP000198847"/>
    </source>
</evidence>
<dbReference type="SUPFAM" id="SSF53062">
    <property type="entry name" value="PTS system fructose IIA component-like"/>
    <property type="match status" value="1"/>
</dbReference>
<dbReference type="GO" id="GO:0009401">
    <property type="term" value="P:phosphoenolpyruvate-dependent sugar phosphotransferase system"/>
    <property type="evidence" value="ECO:0007669"/>
    <property type="project" value="UniProtKB-KW"/>
</dbReference>
<dbReference type="AlphaFoldDB" id="A0A1H8WDY6"/>
<evidence type="ECO:0000256" key="4">
    <source>
        <dbReference type="ARBA" id="ARBA00022597"/>
    </source>
</evidence>
<dbReference type="InterPro" id="IPR004701">
    <property type="entry name" value="PTS_EIIA_man-typ"/>
</dbReference>
<dbReference type="Gene3D" id="3.40.50.510">
    <property type="entry name" value="Phosphotransferase system, mannose-type IIA component"/>
    <property type="match status" value="1"/>
</dbReference>
<dbReference type="GO" id="GO:0016020">
    <property type="term" value="C:membrane"/>
    <property type="evidence" value="ECO:0007669"/>
    <property type="project" value="InterPro"/>
</dbReference>
<evidence type="ECO:0000259" key="8">
    <source>
        <dbReference type="PROSITE" id="PS51096"/>
    </source>
</evidence>
<accession>A0A1H8WDY6</accession>
<dbReference type="PROSITE" id="PS51096">
    <property type="entry name" value="PTS_EIIA_TYPE_4"/>
    <property type="match status" value="1"/>
</dbReference>
<dbReference type="Pfam" id="PF03610">
    <property type="entry name" value="EIIA-man"/>
    <property type="match status" value="1"/>
</dbReference>
<keyword evidence="6" id="KW-0598">Phosphotransferase system</keyword>
<evidence type="ECO:0000256" key="5">
    <source>
        <dbReference type="ARBA" id="ARBA00022679"/>
    </source>
</evidence>
<keyword evidence="7" id="KW-0418">Kinase</keyword>
<comment type="subcellular location">
    <subcellularLocation>
        <location evidence="1">Cytoplasm</location>
    </subcellularLocation>
</comment>
<keyword evidence="2" id="KW-0813">Transport</keyword>
<dbReference type="RefSeq" id="WP_177173590.1">
    <property type="nucleotide sequence ID" value="NZ_FODY01000015.1"/>
</dbReference>
<dbReference type="InterPro" id="IPR051471">
    <property type="entry name" value="Bacterial_PTS_sugar_comp"/>
</dbReference>
<dbReference type="CDD" id="cd00006">
    <property type="entry name" value="PTS_IIA_man"/>
    <property type="match status" value="1"/>
</dbReference>
<evidence type="ECO:0000313" key="9">
    <source>
        <dbReference type="EMBL" id="SEP25880.1"/>
    </source>
</evidence>
<keyword evidence="3" id="KW-0963">Cytoplasm</keyword>
<evidence type="ECO:0000256" key="1">
    <source>
        <dbReference type="ARBA" id="ARBA00004496"/>
    </source>
</evidence>
<organism evidence="9 10">
    <name type="scientific">Propionispora vibrioides</name>
    <dbReference type="NCBI Taxonomy" id="112903"/>
    <lineage>
        <taxon>Bacteria</taxon>
        <taxon>Bacillati</taxon>
        <taxon>Bacillota</taxon>
        <taxon>Negativicutes</taxon>
        <taxon>Selenomonadales</taxon>
        <taxon>Sporomusaceae</taxon>
        <taxon>Propionispora</taxon>
    </lineage>
</organism>
<protein>
    <submittedName>
        <fullName evidence="9">PTS system, mannose-specific IIA component</fullName>
    </submittedName>
</protein>
<dbReference type="STRING" id="112903.SAMN04490178_11579"/>
<keyword evidence="10" id="KW-1185">Reference proteome</keyword>
<keyword evidence="5" id="KW-0808">Transferase</keyword>
<dbReference type="PANTHER" id="PTHR33799:SF1">
    <property type="entry name" value="PTS SYSTEM MANNOSE-SPECIFIC EIIAB COMPONENT-RELATED"/>
    <property type="match status" value="1"/>
</dbReference>
<evidence type="ECO:0000256" key="2">
    <source>
        <dbReference type="ARBA" id="ARBA00022448"/>
    </source>
</evidence>
<proteinExistence type="predicted"/>
<dbReference type="EMBL" id="FODY01000015">
    <property type="protein sequence ID" value="SEP25880.1"/>
    <property type="molecule type" value="Genomic_DNA"/>
</dbReference>
<evidence type="ECO:0000256" key="7">
    <source>
        <dbReference type="ARBA" id="ARBA00022777"/>
    </source>
</evidence>
<evidence type="ECO:0000256" key="3">
    <source>
        <dbReference type="ARBA" id="ARBA00022490"/>
    </source>
</evidence>
<evidence type="ECO:0000256" key="6">
    <source>
        <dbReference type="ARBA" id="ARBA00022683"/>
    </source>
</evidence>
<gene>
    <name evidence="9" type="ORF">SAMN04490178_11579</name>
</gene>
<dbReference type="PANTHER" id="PTHR33799">
    <property type="entry name" value="PTS PERMEASE-RELATED-RELATED"/>
    <property type="match status" value="1"/>
</dbReference>
<dbReference type="InterPro" id="IPR033887">
    <property type="entry name" value="PTS_IIA_man"/>
</dbReference>
<keyword evidence="4" id="KW-0762">Sugar transport</keyword>
<sequence length="146" mass="16286">MDSPKFRVVLVSHGEQSQGMLNTVQMLLGPQKNIAAHSLYPEQSVIDLNEKLQEEIEQYGSENIIFMSELIHGSPFNAVVSLTREHHIFHITGINLAMLMTALLMRDREDVTAQDICEATIAAAEGSFADVGKILEESTEEEEEED</sequence>
<feature type="domain" description="PTS EIIA type-4" evidence="8">
    <location>
        <begin position="5"/>
        <end position="131"/>
    </location>
</feature>
<dbReference type="InterPro" id="IPR036662">
    <property type="entry name" value="PTS_EIIA_man-typ_sf"/>
</dbReference>